<reference evidence="3 4" key="1">
    <citation type="submission" date="2019-02" db="EMBL/GenBank/DDBJ databases">
        <title>Bacterial novel species Emticicia sp. 17J42-9 isolated from soil.</title>
        <authorList>
            <person name="Jung H.-Y."/>
        </authorList>
    </citation>
    <scope>NUCLEOTIDE SEQUENCE [LARGE SCALE GENOMIC DNA]</scope>
    <source>
        <strain evidence="3 4">17J42-9</strain>
    </source>
</reference>
<protein>
    <recommendedName>
        <fullName evidence="2">Lipocalin-like domain-containing protein</fullName>
    </recommendedName>
</protein>
<dbReference type="RefSeq" id="WP_130022166.1">
    <property type="nucleotide sequence ID" value="NZ_SEWF01000022.1"/>
</dbReference>
<dbReference type="EMBL" id="SEWF01000022">
    <property type="protein sequence ID" value="RYU94756.1"/>
    <property type="molecule type" value="Genomic_DNA"/>
</dbReference>
<feature type="domain" description="Lipocalin-like" evidence="2">
    <location>
        <begin position="37"/>
        <end position="134"/>
    </location>
</feature>
<dbReference type="InterPro" id="IPR024311">
    <property type="entry name" value="Lipocalin-like"/>
</dbReference>
<dbReference type="OrthoDB" id="949109at2"/>
<feature type="signal peptide" evidence="1">
    <location>
        <begin position="1"/>
        <end position="20"/>
    </location>
</feature>
<feature type="chain" id="PRO_5020563865" description="Lipocalin-like domain-containing protein" evidence="1">
    <location>
        <begin position="21"/>
        <end position="155"/>
    </location>
</feature>
<sequence>MKVSSVIRKFTVLLALSTLALTVMNCSKDKDTPEAQIVGTWKISNLFYKEGSDPEQDLYPLLLLSSPCISNVTITFKSNGTATSSVPNDCQDDAEDFVGGVDNATYEVKGDKLILTSSGTAEEVPVSFSGKQMFWTFTETDAGVTTTVRMGFTKQ</sequence>
<accession>A0A4Q5LXZ3</accession>
<evidence type="ECO:0000256" key="1">
    <source>
        <dbReference type="SAM" id="SignalP"/>
    </source>
</evidence>
<dbReference type="AlphaFoldDB" id="A0A4Q5LXZ3"/>
<keyword evidence="4" id="KW-1185">Reference proteome</keyword>
<comment type="caution">
    <text evidence="3">The sequence shown here is derived from an EMBL/GenBank/DDBJ whole genome shotgun (WGS) entry which is preliminary data.</text>
</comment>
<dbReference type="Proteomes" id="UP000293162">
    <property type="component" value="Unassembled WGS sequence"/>
</dbReference>
<keyword evidence="1" id="KW-0732">Signal</keyword>
<dbReference type="Pfam" id="PF13648">
    <property type="entry name" value="Lipocalin_4"/>
    <property type="match status" value="1"/>
</dbReference>
<gene>
    <name evidence="3" type="ORF">EWM59_15610</name>
</gene>
<evidence type="ECO:0000313" key="3">
    <source>
        <dbReference type="EMBL" id="RYU94756.1"/>
    </source>
</evidence>
<proteinExistence type="predicted"/>
<name>A0A4Q5LXZ3_9BACT</name>
<evidence type="ECO:0000313" key="4">
    <source>
        <dbReference type="Proteomes" id="UP000293162"/>
    </source>
</evidence>
<evidence type="ECO:0000259" key="2">
    <source>
        <dbReference type="Pfam" id="PF13648"/>
    </source>
</evidence>
<organism evidence="3 4">
    <name type="scientific">Emticicia agri</name>
    <dbReference type="NCBI Taxonomy" id="2492393"/>
    <lineage>
        <taxon>Bacteria</taxon>
        <taxon>Pseudomonadati</taxon>
        <taxon>Bacteroidota</taxon>
        <taxon>Cytophagia</taxon>
        <taxon>Cytophagales</taxon>
        <taxon>Leadbetterellaceae</taxon>
        <taxon>Emticicia</taxon>
    </lineage>
</organism>